<keyword evidence="3" id="KW-0813">Transport</keyword>
<evidence type="ECO:0000256" key="4">
    <source>
        <dbReference type="ARBA" id="ARBA00022692"/>
    </source>
</evidence>
<dbReference type="GO" id="GO:0015144">
    <property type="term" value="F:carbohydrate transmembrane transporter activity"/>
    <property type="evidence" value="ECO:0007669"/>
    <property type="project" value="InterPro"/>
</dbReference>
<feature type="transmembrane region" description="Helical" evidence="7">
    <location>
        <begin position="261"/>
        <end position="284"/>
    </location>
</feature>
<keyword evidence="6 7" id="KW-0472">Membrane</keyword>
<protein>
    <submittedName>
        <fullName evidence="8">Glucose uptake protein</fullName>
    </submittedName>
</protein>
<feature type="transmembrane region" description="Helical" evidence="7">
    <location>
        <begin position="293"/>
        <end position="312"/>
    </location>
</feature>
<feature type="transmembrane region" description="Helical" evidence="7">
    <location>
        <begin position="114"/>
        <end position="133"/>
    </location>
</feature>
<dbReference type="AlphaFoldDB" id="A0A2Z5R182"/>
<feature type="transmembrane region" description="Helical" evidence="7">
    <location>
        <begin position="205"/>
        <end position="223"/>
    </location>
</feature>
<feature type="transmembrane region" description="Helical" evidence="7">
    <location>
        <begin position="139"/>
        <end position="159"/>
    </location>
</feature>
<evidence type="ECO:0000313" key="8">
    <source>
        <dbReference type="EMBL" id="BAV88545.1"/>
    </source>
</evidence>
<accession>A0A2Z5R182</accession>
<organism evidence="8 9">
    <name type="scientific">Rothia aeria</name>
    <dbReference type="NCBI Taxonomy" id="172042"/>
    <lineage>
        <taxon>Bacteria</taxon>
        <taxon>Bacillati</taxon>
        <taxon>Actinomycetota</taxon>
        <taxon>Actinomycetes</taxon>
        <taxon>Micrococcales</taxon>
        <taxon>Micrococcaceae</taxon>
        <taxon>Rothia</taxon>
    </lineage>
</organism>
<dbReference type="EMBL" id="AP017895">
    <property type="protein sequence ID" value="BAV88545.1"/>
    <property type="molecule type" value="Genomic_DNA"/>
</dbReference>
<keyword evidence="5 7" id="KW-1133">Transmembrane helix</keyword>
<feature type="transmembrane region" description="Helical" evidence="7">
    <location>
        <begin position="235"/>
        <end position="255"/>
    </location>
</feature>
<gene>
    <name evidence="8" type="ORF">RA11412_2246</name>
</gene>
<feature type="transmembrane region" description="Helical" evidence="7">
    <location>
        <begin position="81"/>
        <end position="102"/>
    </location>
</feature>
<dbReference type="GO" id="GO:0016020">
    <property type="term" value="C:membrane"/>
    <property type="evidence" value="ECO:0007669"/>
    <property type="project" value="UniProtKB-SubCell"/>
</dbReference>
<name>A0A2Z5R182_9MICC</name>
<reference evidence="8 9" key="1">
    <citation type="submission" date="2016-10" db="EMBL/GenBank/DDBJ databases">
        <title>Genome sequence of Rothia aeria strain JCM11412.</title>
        <authorList>
            <person name="Nambu T."/>
        </authorList>
    </citation>
    <scope>NUCLEOTIDE SEQUENCE [LARGE SCALE GENOMIC DNA]</scope>
    <source>
        <strain evidence="8 9">JCM 11412</strain>
    </source>
</reference>
<evidence type="ECO:0000256" key="5">
    <source>
        <dbReference type="ARBA" id="ARBA00022989"/>
    </source>
</evidence>
<dbReference type="SUPFAM" id="SSF103481">
    <property type="entry name" value="Multidrug resistance efflux transporter EmrE"/>
    <property type="match status" value="1"/>
</dbReference>
<evidence type="ECO:0000256" key="2">
    <source>
        <dbReference type="ARBA" id="ARBA00006117"/>
    </source>
</evidence>
<comment type="similarity">
    <text evidence="2">Belongs to the GRP transporter (TC 2.A.7.5) family.</text>
</comment>
<dbReference type="CDD" id="cd23111">
    <property type="entry name" value="ribose_uptake_RbsU"/>
    <property type="match status" value="1"/>
</dbReference>
<comment type="subcellular location">
    <subcellularLocation>
        <location evidence="1">Membrane</location>
        <topology evidence="1">Multi-pass membrane protein</topology>
    </subcellularLocation>
</comment>
<evidence type="ECO:0000256" key="6">
    <source>
        <dbReference type="ARBA" id="ARBA00023136"/>
    </source>
</evidence>
<evidence type="ECO:0000256" key="3">
    <source>
        <dbReference type="ARBA" id="ARBA00022597"/>
    </source>
</evidence>
<dbReference type="PANTHER" id="PTHR16119">
    <property type="entry name" value="TRANSMEMBRANE PROTEIN 144"/>
    <property type="match status" value="1"/>
</dbReference>
<keyword evidence="4 7" id="KW-0812">Transmembrane</keyword>
<feature type="transmembrane region" description="Helical" evidence="7">
    <location>
        <begin position="23"/>
        <end position="44"/>
    </location>
</feature>
<dbReference type="InterPro" id="IPR010651">
    <property type="entry name" value="Sugar_transport"/>
</dbReference>
<proteinExistence type="inferred from homology"/>
<sequence length="313" mass="33683">MVVNVPSKEQLYILCSLIVPKEIFSMNILIGLIPALFWGILPLCVSKIGGKPTQQIMGTTMGVLLMGIATSLLFFPMRIDAWAFFLCFLSGASWAFGQINQYRAFTQIGVSQTMPLSTGMQLVGTSLMGVVAFGDWGTAQAKVIGAVALTLIIIGIWMTTKQEHPEPHSGGNMRSGVITLLISTIGYVGYSFFPNYVSVDGWYKFMPQSVGMVVAAITMSMLTRDGTRPWDKKSLQNIICGVIFSGAALAYLVSIEPHRNGVASGFTLSQMNVIISTLGSILLLGEKKTRLELLYVLGGLALVVIGGVLIGTL</sequence>
<dbReference type="KEGG" id="raj:RA11412_2246"/>
<evidence type="ECO:0000256" key="1">
    <source>
        <dbReference type="ARBA" id="ARBA00004141"/>
    </source>
</evidence>
<dbReference type="Proteomes" id="UP000250241">
    <property type="component" value="Chromosome"/>
</dbReference>
<evidence type="ECO:0000256" key="7">
    <source>
        <dbReference type="SAM" id="Phobius"/>
    </source>
</evidence>
<dbReference type="Pfam" id="PF06800">
    <property type="entry name" value="Sugar_transport"/>
    <property type="match status" value="1"/>
</dbReference>
<feature type="transmembrane region" description="Helical" evidence="7">
    <location>
        <begin position="56"/>
        <end position="75"/>
    </location>
</feature>
<feature type="transmembrane region" description="Helical" evidence="7">
    <location>
        <begin position="171"/>
        <end position="193"/>
    </location>
</feature>
<keyword evidence="9" id="KW-1185">Reference proteome</keyword>
<dbReference type="PANTHER" id="PTHR16119:SF17">
    <property type="entry name" value="TRANSMEMBRANE PROTEIN 144"/>
    <property type="match status" value="1"/>
</dbReference>
<dbReference type="InterPro" id="IPR037185">
    <property type="entry name" value="EmrE-like"/>
</dbReference>
<evidence type="ECO:0000313" key="9">
    <source>
        <dbReference type="Proteomes" id="UP000250241"/>
    </source>
</evidence>
<keyword evidence="3" id="KW-0762">Sugar transport</keyword>